<sequence>MAHMGHESLLDSDIDRFSACQDVIRLYKPARDASNTYMHIIDRISTLSPHERDKIKETYSFKSREVIPTPWDLFGVVLNLERPREGAVIETGQRGLEKETSGDSKERVEGSYSGDLARWFSTSGESLDKARGGAQPAVAWSNLPELEKR</sequence>
<gene>
    <name evidence="2" type="ORF">CDL15_Pgr023983</name>
    <name evidence="3" type="ORF">CRG98_019884</name>
</gene>
<accession>A0A218XW34</accession>
<reference evidence="4" key="1">
    <citation type="journal article" date="2017" name="Plant J.">
        <title>The pomegranate (Punica granatum L.) genome and the genomics of punicalagin biosynthesis.</title>
        <authorList>
            <person name="Qin G."/>
            <person name="Xu C."/>
            <person name="Ming R."/>
            <person name="Tang H."/>
            <person name="Guyot R."/>
            <person name="Kramer E.M."/>
            <person name="Hu Y."/>
            <person name="Yi X."/>
            <person name="Qi Y."/>
            <person name="Xu X."/>
            <person name="Gao Z."/>
            <person name="Pan H."/>
            <person name="Jian J."/>
            <person name="Tian Y."/>
            <person name="Yue Z."/>
            <person name="Xu Y."/>
        </authorList>
    </citation>
    <scope>NUCLEOTIDE SEQUENCE [LARGE SCALE GENOMIC DNA]</scope>
    <source>
        <strain evidence="4">cv. Dabenzi</strain>
    </source>
</reference>
<evidence type="ECO:0000256" key="1">
    <source>
        <dbReference type="SAM" id="MobiDB-lite"/>
    </source>
</evidence>
<dbReference type="EMBL" id="PGOL01001241">
    <property type="protein sequence ID" value="PKI59708.1"/>
    <property type="molecule type" value="Genomic_DNA"/>
</dbReference>
<proteinExistence type="predicted"/>
<keyword evidence="5" id="KW-1185">Reference proteome</keyword>
<organism evidence="2 4">
    <name type="scientific">Punica granatum</name>
    <name type="common">Pomegranate</name>
    <dbReference type="NCBI Taxonomy" id="22663"/>
    <lineage>
        <taxon>Eukaryota</taxon>
        <taxon>Viridiplantae</taxon>
        <taxon>Streptophyta</taxon>
        <taxon>Embryophyta</taxon>
        <taxon>Tracheophyta</taxon>
        <taxon>Spermatophyta</taxon>
        <taxon>Magnoliopsida</taxon>
        <taxon>eudicotyledons</taxon>
        <taxon>Gunneridae</taxon>
        <taxon>Pentapetalae</taxon>
        <taxon>rosids</taxon>
        <taxon>malvids</taxon>
        <taxon>Myrtales</taxon>
        <taxon>Lythraceae</taxon>
        <taxon>Punica</taxon>
    </lineage>
</organism>
<reference evidence="3 5" key="3">
    <citation type="submission" date="2017-11" db="EMBL/GenBank/DDBJ databases">
        <title>De-novo sequencing of pomegranate (Punica granatum L.) genome.</title>
        <authorList>
            <person name="Akparov Z."/>
            <person name="Amiraslanov A."/>
            <person name="Hajiyeva S."/>
            <person name="Abbasov M."/>
            <person name="Kaur K."/>
            <person name="Hamwieh A."/>
            <person name="Solovyev V."/>
            <person name="Salamov A."/>
            <person name="Braich B."/>
            <person name="Kosarev P."/>
            <person name="Mahmoud A."/>
            <person name="Hajiyev E."/>
            <person name="Babayeva S."/>
            <person name="Izzatullayeva V."/>
            <person name="Mammadov A."/>
            <person name="Mammadov A."/>
            <person name="Sharifova S."/>
            <person name="Ojaghi J."/>
            <person name="Eynullazada K."/>
            <person name="Bayramov B."/>
            <person name="Abdulazimova A."/>
            <person name="Shahmuradov I."/>
        </authorList>
    </citation>
    <scope>NUCLEOTIDE SEQUENCE [LARGE SCALE GENOMIC DNA]</scope>
    <source>
        <strain evidence="3">AG2017</strain>
        <strain evidence="5">cv. AG2017</strain>
        <tissue evidence="3">Leaf</tissue>
    </source>
</reference>
<dbReference type="Proteomes" id="UP000233551">
    <property type="component" value="Unassembled WGS sequence"/>
</dbReference>
<comment type="caution">
    <text evidence="2">The sequence shown here is derived from an EMBL/GenBank/DDBJ whole genome shotgun (WGS) entry which is preliminary data.</text>
</comment>
<feature type="region of interest" description="Disordered" evidence="1">
    <location>
        <begin position="126"/>
        <end position="149"/>
    </location>
</feature>
<evidence type="ECO:0000313" key="2">
    <source>
        <dbReference type="EMBL" id="OWM88482.1"/>
    </source>
</evidence>
<dbReference type="AlphaFoldDB" id="A0A218XW34"/>
<feature type="region of interest" description="Disordered" evidence="1">
    <location>
        <begin position="91"/>
        <end position="110"/>
    </location>
</feature>
<reference evidence="2" key="2">
    <citation type="submission" date="2017-06" db="EMBL/GenBank/DDBJ databases">
        <title>The pomegranate genome and the genomics of punicalagin biosynthesis.</title>
        <authorList>
            <person name="Xu C."/>
        </authorList>
    </citation>
    <scope>NUCLEOTIDE SEQUENCE [LARGE SCALE GENOMIC DNA]</scope>
    <source>
        <tissue evidence="2">Fresh leaf</tissue>
    </source>
</reference>
<evidence type="ECO:0000313" key="5">
    <source>
        <dbReference type="Proteomes" id="UP000233551"/>
    </source>
</evidence>
<evidence type="ECO:0000313" key="3">
    <source>
        <dbReference type="EMBL" id="PKI59708.1"/>
    </source>
</evidence>
<protein>
    <submittedName>
        <fullName evidence="2">Uncharacterized protein</fullName>
    </submittedName>
</protein>
<dbReference type="EMBL" id="MTKT01000795">
    <property type="protein sequence ID" value="OWM88482.1"/>
    <property type="molecule type" value="Genomic_DNA"/>
</dbReference>
<dbReference type="Proteomes" id="UP000197138">
    <property type="component" value="Unassembled WGS sequence"/>
</dbReference>
<feature type="compositionally biased region" description="Basic and acidic residues" evidence="1">
    <location>
        <begin position="95"/>
        <end position="109"/>
    </location>
</feature>
<evidence type="ECO:0000313" key="4">
    <source>
        <dbReference type="Proteomes" id="UP000197138"/>
    </source>
</evidence>
<name>A0A218XW34_PUNGR</name>